<sequence length="216" mass="23754">MISAVVFDAYGTVVRIGQRTNPYGALLKEGRRQGLALTSDSTHFVMTANLSFDQVADHLGIELSSSKRAEMNDALGEELASIEPYPDALEVIDRLQEAGLLIGICSNLAQPYGPVIRKAFPHVQCHAFSYELGVMKPDPRIYLHICREMGVDARHAEIQRAREKARVVMIGDSRKCDRDGPRAVGIVGHHLDRSGQGHISDLVQFANLVTDHNRAG</sequence>
<dbReference type="EMBL" id="JAAEBW010000005">
    <property type="protein sequence ID" value="MBM1195682.1"/>
    <property type="molecule type" value="Genomic_DNA"/>
</dbReference>
<dbReference type="RefSeq" id="WP_203302883.1">
    <property type="nucleotide sequence ID" value="NZ_JAAEBW010000005.1"/>
</dbReference>
<evidence type="ECO:0000313" key="3">
    <source>
        <dbReference type="Proteomes" id="UP000809529"/>
    </source>
</evidence>
<dbReference type="PANTHER" id="PTHR43316:SF3">
    <property type="entry name" value="HALOACID DEHALOGENASE, TYPE II (AFU_ORTHOLOGUE AFUA_2G07750)-RELATED"/>
    <property type="match status" value="1"/>
</dbReference>
<dbReference type="SUPFAM" id="SSF56784">
    <property type="entry name" value="HAD-like"/>
    <property type="match status" value="1"/>
</dbReference>
<dbReference type="InterPro" id="IPR036412">
    <property type="entry name" value="HAD-like_sf"/>
</dbReference>
<dbReference type="InterPro" id="IPR023214">
    <property type="entry name" value="HAD_sf"/>
</dbReference>
<dbReference type="InterPro" id="IPR051540">
    <property type="entry name" value="S-2-haloacid_dehalogenase"/>
</dbReference>
<keyword evidence="3" id="KW-1185">Reference proteome</keyword>
<dbReference type="PANTHER" id="PTHR43316">
    <property type="entry name" value="HYDROLASE, HALOACID DELAHOGENASE-RELATED"/>
    <property type="match status" value="1"/>
</dbReference>
<keyword evidence="1 2" id="KW-0378">Hydrolase</keyword>
<reference evidence="2 3" key="1">
    <citation type="submission" date="2020-01" db="EMBL/GenBank/DDBJ databases">
        <title>Comparative genomics of meat spoilage bacteria.</title>
        <authorList>
            <person name="Hilgarth M."/>
            <person name="Vogel R.F."/>
        </authorList>
    </citation>
    <scope>NUCLEOTIDE SEQUENCE [LARGE SCALE GENOMIC DNA]</scope>
    <source>
        <strain evidence="2 3">TMW2.2077</strain>
    </source>
</reference>
<name>A0ABS1ZH13_9PSED</name>
<dbReference type="Gene3D" id="3.40.50.1000">
    <property type="entry name" value="HAD superfamily/HAD-like"/>
    <property type="match status" value="1"/>
</dbReference>
<proteinExistence type="predicted"/>
<gene>
    <name evidence="2" type="ORF">GYN02_10910</name>
</gene>
<evidence type="ECO:0000313" key="2">
    <source>
        <dbReference type="EMBL" id="MBM1195682.1"/>
    </source>
</evidence>
<evidence type="ECO:0000256" key="1">
    <source>
        <dbReference type="ARBA" id="ARBA00022801"/>
    </source>
</evidence>
<dbReference type="GO" id="GO:0016787">
    <property type="term" value="F:hydrolase activity"/>
    <property type="evidence" value="ECO:0007669"/>
    <property type="project" value="UniProtKB-KW"/>
</dbReference>
<comment type="caution">
    <text evidence="2">The sequence shown here is derived from an EMBL/GenBank/DDBJ whole genome shotgun (WGS) entry which is preliminary data.</text>
</comment>
<protein>
    <submittedName>
        <fullName evidence="2">HAD family hydrolase</fullName>
    </submittedName>
</protein>
<dbReference type="Proteomes" id="UP000809529">
    <property type="component" value="Unassembled WGS sequence"/>
</dbReference>
<organism evidence="2 3">
    <name type="scientific">Pseudomonas weihenstephanensis</name>
    <dbReference type="NCBI Taxonomy" id="1608994"/>
    <lineage>
        <taxon>Bacteria</taxon>
        <taxon>Pseudomonadati</taxon>
        <taxon>Pseudomonadota</taxon>
        <taxon>Gammaproteobacteria</taxon>
        <taxon>Pseudomonadales</taxon>
        <taxon>Pseudomonadaceae</taxon>
        <taxon>Pseudomonas</taxon>
    </lineage>
</organism>
<dbReference type="SFLD" id="SFLDS00003">
    <property type="entry name" value="Haloacid_Dehalogenase"/>
    <property type="match status" value="1"/>
</dbReference>
<dbReference type="SFLD" id="SFLDG01129">
    <property type="entry name" value="C1.5:_HAD__Beta-PGM__Phosphata"/>
    <property type="match status" value="1"/>
</dbReference>
<dbReference type="Pfam" id="PF00702">
    <property type="entry name" value="Hydrolase"/>
    <property type="match status" value="1"/>
</dbReference>
<accession>A0ABS1ZH13</accession>